<keyword evidence="2" id="KW-0472">Membrane</keyword>
<dbReference type="EMBL" id="JAPMOS010000053">
    <property type="protein sequence ID" value="KAJ4457165.1"/>
    <property type="molecule type" value="Genomic_DNA"/>
</dbReference>
<comment type="caution">
    <text evidence="3">The sequence shown here is derived from an EMBL/GenBank/DDBJ whole genome shotgun (WGS) entry which is preliminary data.</text>
</comment>
<feature type="compositionally biased region" description="Acidic residues" evidence="1">
    <location>
        <begin position="256"/>
        <end position="266"/>
    </location>
</feature>
<feature type="region of interest" description="Disordered" evidence="1">
    <location>
        <begin position="1268"/>
        <end position="1302"/>
    </location>
</feature>
<accession>A0ABQ8UCZ8</accession>
<feature type="compositionally biased region" description="Low complexity" evidence="1">
    <location>
        <begin position="347"/>
        <end position="360"/>
    </location>
</feature>
<organism evidence="3 4">
    <name type="scientific">Paratrimastix pyriformis</name>
    <dbReference type="NCBI Taxonomy" id="342808"/>
    <lineage>
        <taxon>Eukaryota</taxon>
        <taxon>Metamonada</taxon>
        <taxon>Preaxostyla</taxon>
        <taxon>Paratrimastigidae</taxon>
        <taxon>Paratrimastix</taxon>
    </lineage>
</organism>
<evidence type="ECO:0000256" key="1">
    <source>
        <dbReference type="SAM" id="MobiDB-lite"/>
    </source>
</evidence>
<proteinExistence type="predicted"/>
<feature type="region of interest" description="Disordered" evidence="1">
    <location>
        <begin position="253"/>
        <end position="374"/>
    </location>
</feature>
<dbReference type="Pfam" id="PF13516">
    <property type="entry name" value="LRR_6"/>
    <property type="match status" value="2"/>
</dbReference>
<evidence type="ECO:0000313" key="4">
    <source>
        <dbReference type="Proteomes" id="UP001141327"/>
    </source>
</evidence>
<dbReference type="PANTHER" id="PTHR24113:SF15">
    <property type="entry name" value="NACHT DOMAIN-CONTAINING PROTEIN"/>
    <property type="match status" value="1"/>
</dbReference>
<dbReference type="InterPro" id="IPR001611">
    <property type="entry name" value="Leu-rich_rpt"/>
</dbReference>
<feature type="region of interest" description="Disordered" evidence="1">
    <location>
        <begin position="500"/>
        <end position="547"/>
    </location>
</feature>
<evidence type="ECO:0000256" key="2">
    <source>
        <dbReference type="SAM" id="Phobius"/>
    </source>
</evidence>
<reference evidence="3" key="1">
    <citation type="journal article" date="2022" name="bioRxiv">
        <title>Genomics of Preaxostyla Flagellates Illuminates Evolutionary Transitions and the Path Towards Mitochondrial Loss.</title>
        <authorList>
            <person name="Novak L.V.F."/>
            <person name="Treitli S.C."/>
            <person name="Pyrih J."/>
            <person name="Halakuc P."/>
            <person name="Pipaliya S.V."/>
            <person name="Vacek V."/>
            <person name="Brzon O."/>
            <person name="Soukal P."/>
            <person name="Eme L."/>
            <person name="Dacks J.B."/>
            <person name="Karnkowska A."/>
            <person name="Elias M."/>
            <person name="Hampl V."/>
        </authorList>
    </citation>
    <scope>NUCLEOTIDE SEQUENCE</scope>
    <source>
        <strain evidence="3">RCP-MX</strain>
    </source>
</reference>
<dbReference type="Gene3D" id="3.80.10.10">
    <property type="entry name" value="Ribonuclease Inhibitor"/>
    <property type="match status" value="2"/>
</dbReference>
<feature type="compositionally biased region" description="Polar residues" evidence="1">
    <location>
        <begin position="291"/>
        <end position="303"/>
    </location>
</feature>
<feature type="transmembrane region" description="Helical" evidence="2">
    <location>
        <begin position="576"/>
        <end position="596"/>
    </location>
</feature>
<name>A0ABQ8UCZ8_9EUKA</name>
<keyword evidence="2" id="KW-0812">Transmembrane</keyword>
<feature type="transmembrane region" description="Helical" evidence="2">
    <location>
        <begin position="616"/>
        <end position="641"/>
    </location>
</feature>
<dbReference type="InterPro" id="IPR032675">
    <property type="entry name" value="LRR_dom_sf"/>
</dbReference>
<feature type="transmembrane region" description="Helical" evidence="2">
    <location>
        <begin position="791"/>
        <end position="812"/>
    </location>
</feature>
<feature type="region of interest" description="Disordered" evidence="1">
    <location>
        <begin position="1064"/>
        <end position="1090"/>
    </location>
</feature>
<dbReference type="SUPFAM" id="SSF52047">
    <property type="entry name" value="RNI-like"/>
    <property type="match status" value="1"/>
</dbReference>
<gene>
    <name evidence="3" type="ORF">PAPYR_7465</name>
</gene>
<evidence type="ECO:0000313" key="3">
    <source>
        <dbReference type="EMBL" id="KAJ4457165.1"/>
    </source>
</evidence>
<feature type="compositionally biased region" description="Low complexity" evidence="1">
    <location>
        <begin position="1269"/>
        <end position="1280"/>
    </location>
</feature>
<keyword evidence="2" id="KW-1133">Transmembrane helix</keyword>
<dbReference type="InterPro" id="IPR027038">
    <property type="entry name" value="RanGap"/>
</dbReference>
<protein>
    <submittedName>
        <fullName evidence="3">Uncharacterized protein</fullName>
    </submittedName>
</protein>
<dbReference type="SMART" id="SM00368">
    <property type="entry name" value="LRR_RI"/>
    <property type="match status" value="4"/>
</dbReference>
<keyword evidence="4" id="KW-1185">Reference proteome</keyword>
<feature type="transmembrane region" description="Helical" evidence="2">
    <location>
        <begin position="859"/>
        <end position="877"/>
    </location>
</feature>
<dbReference type="Proteomes" id="UP001141327">
    <property type="component" value="Unassembled WGS sequence"/>
</dbReference>
<sequence>MFKKSRVYIKIKSHPSPLSRFLAPSAAELAKILASEGSPFSCLKFKYTPLDRGHIEALKSLFSPRSKVTNMEFLNTMMGDEAGAALFRLIREQLPGRLAHLALPGNNLFVAPPAHGLGTPSTTPVLAPSLVVRSLGERPAGAVIQRAGLVSLVLSHNPLGDGGFQHLVDVVPQCPHLAKIGLAETALTGASGHALGRLVDGLPRLSQLDVSQNALGDPGLLPLFARLVRKLPAITGARSESLSPLMGLPVVLASEPDPDPDPELDSESPPLVDACEPSVPISLLGPAPATPGSSGTLNASASSGVLGLPPPFAAQPPLQAQPPPRHLPMDGAPRLNPLGLGGGFRVVVPPLTPGSSSTPPNGGGPPPGWGTVGALRPAPPLAPLTPSGPMAMALTAPLRPPPMAGRGPIRPHPQGLEVLNLRQTAMSGAGAHSLISALKVCTSLRALDLSENPLDKASARELCSCIVGHPSLRDVVAKGLPNGALSQLVGLAVDMKDRAAREAREAKKAARKAKPPKVGQPDGPKGPPAGGPPTQRGAAGAKPKGPPRPPLKCVRCLVYDEVGAFSRLKYATTGNLCWTGALSVLFSLGLHVYSAVMRTLLLKGYYEASAATGSTFYFFGFIVAFWALACIVSGVAFLRIFKGHKKIGLLRKGLHFTPLGLVVEGLGVLGAHRGGWEGMTRVHENPWSKATMQTLTLVLTLLESLPQSFLQAATLIIPQPSFRPVCTSPALPCPVHAPMSYALALVHCPSCTLPCTLPLYTALYTAPVHCPCTLSPTRHGWRVGQYPELDWIAVASFAGSLASMAWGFASFFAQAVRPTHDPLQATLVSADLLKGTLYFLTAIGTSLFRFALGATYYGWVVFLVVALEAFLWFLFYMGAVSNLGGPGTLMPRVFTLTALSFGSFSARDTALKALRGGGGASSDLLQTTVRGRVLLAPWMRRVPRVAFLAMDLFILGIRGIRLRWPASLSPFGLQSHAHCGGQVSGYMLWLHFFSAARVEPLVPTHLAYAVLAVYGAEVAWQLLVRPCFERNGLSRRIAPAIVAQAAGPTEDEVRHHAPARLLATPPGRLEKEPHPPPCRAPLLRRGGGAQLREKGDEDLIALEEMAPLSFGAAPGRPPVGMVMGPGAPPGAVVGMPGFPPVPGGRFLVRPPGMPGAIPTAVETGALGMLGYGMGTGTGTGSMGMAMAMGAMTMGRGMGSWMGFPVAPQQPQPGLGWGLGYGGTPGWGPGIGGLLPGVPLFGVPHVPLEMAPATALHSVRTIPGAIHTVSAQDPSPANSAAPPVPISRPDVTHDSMDLPTITA</sequence>
<feature type="transmembrane region" description="Helical" evidence="2">
    <location>
        <begin position="832"/>
        <end position="852"/>
    </location>
</feature>
<feature type="compositionally biased region" description="Pro residues" evidence="1">
    <location>
        <begin position="308"/>
        <end position="326"/>
    </location>
</feature>
<dbReference type="PANTHER" id="PTHR24113">
    <property type="entry name" value="RAN GTPASE-ACTIVATING PROTEIN 1"/>
    <property type="match status" value="1"/>
</dbReference>
<feature type="compositionally biased region" description="Low complexity" evidence="1">
    <location>
        <begin position="532"/>
        <end position="543"/>
    </location>
</feature>